<keyword evidence="3" id="KW-1185">Reference proteome</keyword>
<dbReference type="Gene3D" id="3.10.180.10">
    <property type="entry name" value="2,3-Dihydroxybiphenyl 1,2-Dioxygenase, domain 1"/>
    <property type="match status" value="1"/>
</dbReference>
<evidence type="ECO:0000259" key="1">
    <source>
        <dbReference type="PROSITE" id="PS51819"/>
    </source>
</evidence>
<name>A0A160SYB3_9CHLR</name>
<dbReference type="GO" id="GO:0051213">
    <property type="term" value="F:dioxygenase activity"/>
    <property type="evidence" value="ECO:0007669"/>
    <property type="project" value="UniProtKB-KW"/>
</dbReference>
<dbReference type="PROSITE" id="PS51819">
    <property type="entry name" value="VOC"/>
    <property type="match status" value="1"/>
</dbReference>
<dbReference type="InterPro" id="IPR004360">
    <property type="entry name" value="Glyas_Fos-R_dOase_dom"/>
</dbReference>
<dbReference type="PANTHER" id="PTHR39175">
    <property type="entry name" value="FAMILY PROTEIN, PUTATIVE (AFU_ORTHOLOGUE AFUA_3G15060)-RELATED"/>
    <property type="match status" value="1"/>
</dbReference>
<dbReference type="Proteomes" id="UP000215027">
    <property type="component" value="Chromosome I"/>
</dbReference>
<proteinExistence type="predicted"/>
<protein>
    <submittedName>
        <fullName evidence="2">Glyoxalase/Bleomycin resistance /Dioxygenase superfamily protein</fullName>
    </submittedName>
</protein>
<feature type="domain" description="VOC" evidence="1">
    <location>
        <begin position="4"/>
        <end position="119"/>
    </location>
</feature>
<sequence>MINGIHHVQITIAPLDEAAARAFYCDVLGLAEIEKPDSLKVRGGFWVQVGDRQLHVGTEEGVDRARTKAHIAYQVDDLAQWRERLAAAGVMALESIPIPGHDRFECRDPFGNRLEFIQAL</sequence>
<dbReference type="RefSeq" id="WP_095041596.1">
    <property type="nucleotide sequence ID" value="NZ_LN890655.1"/>
</dbReference>
<dbReference type="EMBL" id="LN890655">
    <property type="protein sequence ID" value="CUS01922.1"/>
    <property type="molecule type" value="Genomic_DNA"/>
</dbReference>
<dbReference type="Pfam" id="PF00903">
    <property type="entry name" value="Glyoxalase"/>
    <property type="match status" value="1"/>
</dbReference>
<dbReference type="InterPro" id="IPR029068">
    <property type="entry name" value="Glyas_Bleomycin-R_OHBP_Dase"/>
</dbReference>
<dbReference type="InterPro" id="IPR037523">
    <property type="entry name" value="VOC_core"/>
</dbReference>
<evidence type="ECO:0000313" key="3">
    <source>
        <dbReference type="Proteomes" id="UP000215027"/>
    </source>
</evidence>
<dbReference type="SUPFAM" id="SSF54593">
    <property type="entry name" value="Glyoxalase/Bleomycin resistance protein/Dihydroxybiphenyl dioxygenase"/>
    <property type="match status" value="1"/>
</dbReference>
<dbReference type="KEGG" id="pbf:CFX0092_A0041"/>
<evidence type="ECO:0000313" key="2">
    <source>
        <dbReference type="EMBL" id="CUS01922.1"/>
    </source>
</evidence>
<reference evidence="2" key="1">
    <citation type="submission" date="2016-01" db="EMBL/GenBank/DDBJ databases">
        <authorList>
            <person name="Mcilroy J.S."/>
            <person name="Karst M S."/>
            <person name="Albertsen M."/>
        </authorList>
    </citation>
    <scope>NUCLEOTIDE SEQUENCE</scope>
    <source>
        <strain evidence="2">Cfx-K</strain>
    </source>
</reference>
<dbReference type="AlphaFoldDB" id="A0A160SYB3"/>
<dbReference type="PANTHER" id="PTHR39175:SF1">
    <property type="entry name" value="FAMILY PROTEIN, PUTATIVE (AFU_ORTHOLOGUE AFUA_3G15060)-RELATED"/>
    <property type="match status" value="1"/>
</dbReference>
<dbReference type="OrthoDB" id="9813630at2"/>
<organism evidence="2 3">
    <name type="scientific">Candidatus Promineifilum breve</name>
    <dbReference type="NCBI Taxonomy" id="1806508"/>
    <lineage>
        <taxon>Bacteria</taxon>
        <taxon>Bacillati</taxon>
        <taxon>Chloroflexota</taxon>
        <taxon>Ardenticatenia</taxon>
        <taxon>Candidatus Promineifilales</taxon>
        <taxon>Candidatus Promineifilaceae</taxon>
        <taxon>Candidatus Promineifilum</taxon>
    </lineage>
</organism>
<gene>
    <name evidence="2" type="ORF">CFX0092_A0041</name>
</gene>
<accession>A0A160SYB3</accession>